<proteinExistence type="predicted"/>
<organism evidence="2 3">
    <name type="scientific">Kwoniella heveanensis BCC8398</name>
    <dbReference type="NCBI Taxonomy" id="1296120"/>
    <lineage>
        <taxon>Eukaryota</taxon>
        <taxon>Fungi</taxon>
        <taxon>Dikarya</taxon>
        <taxon>Basidiomycota</taxon>
        <taxon>Agaricomycotina</taxon>
        <taxon>Tremellomycetes</taxon>
        <taxon>Tremellales</taxon>
        <taxon>Cryptococcaceae</taxon>
        <taxon>Kwoniella</taxon>
    </lineage>
</organism>
<keyword evidence="3" id="KW-1185">Reference proteome</keyword>
<gene>
    <name evidence="2" type="ORF">I316_05466</name>
</gene>
<reference evidence="2 3" key="1">
    <citation type="submission" date="2013-07" db="EMBL/GenBank/DDBJ databases">
        <title>The Genome Sequence of Cryptococcus heveanensis BCC8398.</title>
        <authorList>
            <consortium name="The Broad Institute Genome Sequencing Platform"/>
            <person name="Cuomo C."/>
            <person name="Litvintseva A."/>
            <person name="Chen Y."/>
            <person name="Heitman J."/>
            <person name="Sun S."/>
            <person name="Springer D."/>
            <person name="Dromer F."/>
            <person name="Young S.K."/>
            <person name="Zeng Q."/>
            <person name="Gargeya S."/>
            <person name="Fitzgerald M."/>
            <person name="Abouelleil A."/>
            <person name="Alvarado L."/>
            <person name="Berlin A.M."/>
            <person name="Chapman S.B."/>
            <person name="Dewar J."/>
            <person name="Goldberg J."/>
            <person name="Griggs A."/>
            <person name="Gujja S."/>
            <person name="Hansen M."/>
            <person name="Howarth C."/>
            <person name="Imamovic A."/>
            <person name="Larimer J."/>
            <person name="McCowan C."/>
            <person name="Murphy C."/>
            <person name="Pearson M."/>
            <person name="Priest M."/>
            <person name="Roberts A."/>
            <person name="Saif S."/>
            <person name="Shea T."/>
            <person name="Sykes S."/>
            <person name="Wortman J."/>
            <person name="Nusbaum C."/>
            <person name="Birren B."/>
        </authorList>
    </citation>
    <scope>NUCLEOTIDE SEQUENCE [LARGE SCALE GENOMIC DNA]</scope>
    <source>
        <strain evidence="2 3">BCC8398</strain>
    </source>
</reference>
<evidence type="ECO:0000313" key="2">
    <source>
        <dbReference type="EMBL" id="OCF32830.1"/>
    </source>
</evidence>
<sequence>MTAVAFSGLAAGSLVVSKRPITTSSSASKAIHSALKSGPRSKVISALNGGSKRSISSSTASLASEVDSLTGSPSIKPSATGKPLAPEQLKALLSSGPPNYKFLQKAADALVDKDKLKEERLETVKNEFSAILQGLFKNKDIFPGVVGKEDGSVKDFLKNRDMTQGEMQSKIAEFLRGEKKIIIEYDQTDDGKLTNPTTKFVPTERSEDIVESASAEEELTNREGGYEGVQKRPSMRELHHLIENLPAAPQPKGEFKHYEPDLSLLLPLTRSAPEEVTVEAYAHGDAIGETMKDRWKDVRYSFHDFRGLSTEEVPEHLVGTWEATGDVKLWKESSPGGFVIDQATVTFKDGVVCSLTLQNVTYRISVDQPGTLLEVMEDNSHKLLKDPAARQLGPNDPTQPHMFDMVVLDGRAVNAEVYAIAAKRVEPSVVADMVANGDRVDFWLNHALDVRRDIDQYKQEQTWNVRVAQFGLYGKPSWYSTDITVVYNVVPWEFRITDDCVVPIIYEKGKFNIRSDGVAANKDEETRD</sequence>
<reference evidence="3" key="2">
    <citation type="submission" date="2013-12" db="EMBL/GenBank/DDBJ databases">
        <title>Evolution of pathogenesis and genome organization in the Tremellales.</title>
        <authorList>
            <person name="Cuomo C."/>
            <person name="Litvintseva A."/>
            <person name="Heitman J."/>
            <person name="Chen Y."/>
            <person name="Sun S."/>
            <person name="Springer D."/>
            <person name="Dromer F."/>
            <person name="Young S."/>
            <person name="Zeng Q."/>
            <person name="Chapman S."/>
            <person name="Gujja S."/>
            <person name="Saif S."/>
            <person name="Birren B."/>
        </authorList>
    </citation>
    <scope>NUCLEOTIDE SEQUENCE [LARGE SCALE GENOMIC DNA]</scope>
    <source>
        <strain evidence="3">BCC8398</strain>
    </source>
</reference>
<name>A0A1B9GP28_9TREE</name>
<protein>
    <submittedName>
        <fullName evidence="2">Uncharacterized protein</fullName>
    </submittedName>
</protein>
<evidence type="ECO:0000256" key="1">
    <source>
        <dbReference type="SAM" id="MobiDB-lite"/>
    </source>
</evidence>
<dbReference type="AlphaFoldDB" id="A0A1B9GP28"/>
<feature type="region of interest" description="Disordered" evidence="1">
    <location>
        <begin position="206"/>
        <end position="231"/>
    </location>
</feature>
<dbReference type="Proteomes" id="UP000092666">
    <property type="component" value="Unassembled WGS sequence"/>
</dbReference>
<dbReference type="EMBL" id="KV700128">
    <property type="protein sequence ID" value="OCF32830.1"/>
    <property type="molecule type" value="Genomic_DNA"/>
</dbReference>
<accession>A0A1B9GP28</accession>
<evidence type="ECO:0000313" key="3">
    <source>
        <dbReference type="Proteomes" id="UP000092666"/>
    </source>
</evidence>